<evidence type="ECO:0000313" key="2">
    <source>
        <dbReference type="Proteomes" id="UP001163821"/>
    </source>
</evidence>
<sequence length="43" mass="4963">MMMVKASSSNGTKPTQECRRNMGQWMDMVKQQNVAKHVEMVSF</sequence>
<dbReference type="RefSeq" id="WP_282591924.1">
    <property type="nucleotide sequence ID" value="NZ_JAPAAF010000015.1"/>
</dbReference>
<accession>A0AA41Y8U3</accession>
<protein>
    <submittedName>
        <fullName evidence="1">Uncharacterized protein</fullName>
    </submittedName>
</protein>
<comment type="caution">
    <text evidence="1">The sequence shown here is derived from an EMBL/GenBank/DDBJ whole genome shotgun (WGS) entry which is preliminary data.</text>
</comment>
<keyword evidence="2" id="KW-1185">Reference proteome</keyword>
<gene>
    <name evidence="1" type="ORF">N2K84_11315</name>
</gene>
<evidence type="ECO:0000313" key="1">
    <source>
        <dbReference type="EMBL" id="MCW0483322.1"/>
    </source>
</evidence>
<name>A0AA41Y8U3_9BACT</name>
<dbReference type="AlphaFoldDB" id="A0AA41Y8U3"/>
<reference evidence="1" key="1">
    <citation type="submission" date="2022-10" db="EMBL/GenBank/DDBJ databases">
        <title>Gaoshiqiia sediminis gen. nov., sp. nov., isolated from coastal sediment.</title>
        <authorList>
            <person name="Yu W.X."/>
            <person name="Mu D.S."/>
            <person name="Du J.Z."/>
            <person name="Liang Y.Q."/>
        </authorList>
    </citation>
    <scope>NUCLEOTIDE SEQUENCE</scope>
    <source>
        <strain evidence="1">A06</strain>
    </source>
</reference>
<proteinExistence type="predicted"/>
<dbReference type="Proteomes" id="UP001163821">
    <property type="component" value="Unassembled WGS sequence"/>
</dbReference>
<organism evidence="1 2">
    <name type="scientific">Gaoshiqia sediminis</name>
    <dbReference type="NCBI Taxonomy" id="2986998"/>
    <lineage>
        <taxon>Bacteria</taxon>
        <taxon>Pseudomonadati</taxon>
        <taxon>Bacteroidota</taxon>
        <taxon>Bacteroidia</taxon>
        <taxon>Marinilabiliales</taxon>
        <taxon>Prolixibacteraceae</taxon>
        <taxon>Gaoshiqia</taxon>
    </lineage>
</organism>
<dbReference type="EMBL" id="JAPAAF010000015">
    <property type="protein sequence ID" value="MCW0483322.1"/>
    <property type="molecule type" value="Genomic_DNA"/>
</dbReference>